<evidence type="ECO:0000256" key="2">
    <source>
        <dbReference type="ARBA" id="ARBA00022963"/>
    </source>
</evidence>
<dbReference type="InterPro" id="IPR002641">
    <property type="entry name" value="PNPLA_dom"/>
</dbReference>
<keyword evidence="3 4" id="KW-0443">Lipid metabolism</keyword>
<dbReference type="PROSITE" id="PS51635">
    <property type="entry name" value="PNPLA"/>
    <property type="match status" value="1"/>
</dbReference>
<evidence type="ECO:0000313" key="6">
    <source>
        <dbReference type="EMBL" id="OAZ03614.1"/>
    </source>
</evidence>
<dbReference type="EMBL" id="JMTM01000053">
    <property type="protein sequence ID" value="OAZ03614.1"/>
    <property type="molecule type" value="Genomic_DNA"/>
</dbReference>
<dbReference type="Pfam" id="PF01734">
    <property type="entry name" value="Patatin"/>
    <property type="match status" value="1"/>
</dbReference>
<evidence type="ECO:0000256" key="1">
    <source>
        <dbReference type="ARBA" id="ARBA00022801"/>
    </source>
</evidence>
<dbReference type="GO" id="GO:0016042">
    <property type="term" value="P:lipid catabolic process"/>
    <property type="evidence" value="ECO:0007669"/>
    <property type="project" value="UniProtKB-UniRule"/>
</dbReference>
<name>A0A199XQL0_9FLAO</name>
<dbReference type="RefSeq" id="WP_064715691.1">
    <property type="nucleotide sequence ID" value="NZ_JMTM01000053.1"/>
</dbReference>
<dbReference type="CDD" id="cd07205">
    <property type="entry name" value="Pat_PNPLA6_PNPLA7_NTE1_like"/>
    <property type="match status" value="1"/>
</dbReference>
<gene>
    <name evidence="6" type="primary">rssA_2</name>
    <name evidence="6" type="ORF">FLB_18900</name>
</gene>
<protein>
    <submittedName>
        <fullName evidence="6">NTE family protein RssA</fullName>
    </submittedName>
</protein>
<proteinExistence type="predicted"/>
<evidence type="ECO:0000259" key="5">
    <source>
        <dbReference type="PROSITE" id="PS51635"/>
    </source>
</evidence>
<feature type="short sequence motif" description="GXSXG" evidence="4">
    <location>
        <begin position="41"/>
        <end position="45"/>
    </location>
</feature>
<accession>A0A199XQL0</accession>
<dbReference type="Proteomes" id="UP000093807">
    <property type="component" value="Unassembled WGS sequence"/>
</dbReference>
<keyword evidence="1 4" id="KW-0378">Hydrolase</keyword>
<dbReference type="PANTHER" id="PTHR14226:SF29">
    <property type="entry name" value="NEUROPATHY TARGET ESTERASE SWS"/>
    <property type="match status" value="1"/>
</dbReference>
<dbReference type="OrthoDB" id="9770965at2"/>
<dbReference type="AlphaFoldDB" id="A0A199XQL0"/>
<dbReference type="SUPFAM" id="SSF52151">
    <property type="entry name" value="FabD/lysophospholipase-like"/>
    <property type="match status" value="1"/>
</dbReference>
<organism evidence="6 7">
    <name type="scientific">Flavobacterium succinicans</name>
    <dbReference type="NCBI Taxonomy" id="29536"/>
    <lineage>
        <taxon>Bacteria</taxon>
        <taxon>Pseudomonadati</taxon>
        <taxon>Bacteroidota</taxon>
        <taxon>Flavobacteriia</taxon>
        <taxon>Flavobacteriales</taxon>
        <taxon>Flavobacteriaceae</taxon>
        <taxon>Flavobacterium</taxon>
    </lineage>
</organism>
<feature type="domain" description="PNPLA" evidence="5">
    <location>
        <begin position="10"/>
        <end position="169"/>
    </location>
</feature>
<feature type="active site" description="Nucleophile" evidence="4">
    <location>
        <position position="43"/>
    </location>
</feature>
<dbReference type="PANTHER" id="PTHR14226">
    <property type="entry name" value="NEUROPATHY TARGET ESTERASE/SWISS CHEESE D.MELANOGASTER"/>
    <property type="match status" value="1"/>
</dbReference>
<keyword evidence="7" id="KW-1185">Reference proteome</keyword>
<feature type="short sequence motif" description="GXGXXG" evidence="4">
    <location>
        <begin position="14"/>
        <end position="19"/>
    </location>
</feature>
<comment type="caution">
    <text evidence="6">The sequence shown here is derived from an EMBL/GenBank/DDBJ whole genome shotgun (WGS) entry which is preliminary data.</text>
</comment>
<sequence length="261" mass="28657">MLSNSQSTGLVLSGGGSKGIAHAGVLQFLEEQNIIPKSISGSSAGSIVAALYGSGKSPREILAFFKSIYFFHWKHFTFSKAGLIDPESFKEYFTDIFNDSVLGDLKIPIHITATNMVKGNLTVFDADTKTIDAILASSAFPGVISPYEINGQLYSDGGILNHFPTELLQDKCDFIIGVYVSPMQKINAKDLSSIKSVTSRAFDLLTANSSLIKFDHCHWLIEPEELSTYSTFETSKSKMDAIFNIGYESAKKSYEKLNLYI</sequence>
<dbReference type="GO" id="GO:0016787">
    <property type="term" value="F:hydrolase activity"/>
    <property type="evidence" value="ECO:0007669"/>
    <property type="project" value="UniProtKB-UniRule"/>
</dbReference>
<dbReference type="Gene3D" id="3.40.1090.10">
    <property type="entry name" value="Cytosolic phospholipase A2 catalytic domain"/>
    <property type="match status" value="1"/>
</dbReference>
<dbReference type="InterPro" id="IPR050301">
    <property type="entry name" value="NTE"/>
</dbReference>
<dbReference type="PATRIC" id="fig|29536.5.peg.1981"/>
<evidence type="ECO:0000313" key="7">
    <source>
        <dbReference type="Proteomes" id="UP000093807"/>
    </source>
</evidence>
<keyword evidence="2 4" id="KW-0442">Lipid degradation</keyword>
<dbReference type="InterPro" id="IPR016035">
    <property type="entry name" value="Acyl_Trfase/lysoPLipase"/>
</dbReference>
<reference evidence="6 7" key="1">
    <citation type="submission" date="2016-06" db="EMBL/GenBank/DDBJ databases">
        <title>Draft genome sequence of Flavobacterium succinicans strain DD5b.</title>
        <authorList>
            <person name="Poehlein A."/>
            <person name="Daniel R."/>
            <person name="Simeonova D.D."/>
        </authorList>
    </citation>
    <scope>NUCLEOTIDE SEQUENCE [LARGE SCALE GENOMIC DNA]</scope>
    <source>
        <strain evidence="6 7">DD5b</strain>
    </source>
</reference>
<feature type="short sequence motif" description="DGA/G" evidence="4">
    <location>
        <begin position="156"/>
        <end position="158"/>
    </location>
</feature>
<evidence type="ECO:0000256" key="4">
    <source>
        <dbReference type="PROSITE-ProRule" id="PRU01161"/>
    </source>
</evidence>
<evidence type="ECO:0000256" key="3">
    <source>
        <dbReference type="ARBA" id="ARBA00023098"/>
    </source>
</evidence>
<feature type="active site" description="Proton acceptor" evidence="4">
    <location>
        <position position="156"/>
    </location>
</feature>